<keyword evidence="3" id="KW-0285">Flavoprotein</keyword>
<comment type="cofactor">
    <cofactor evidence="1">
        <name>FAD</name>
        <dbReference type="ChEBI" id="CHEBI:57692"/>
    </cofactor>
</comment>
<dbReference type="Gene3D" id="3.40.50.720">
    <property type="entry name" value="NAD(P)-binding Rossmann-like Domain"/>
    <property type="match status" value="1"/>
</dbReference>
<feature type="signal peptide" evidence="6">
    <location>
        <begin position="1"/>
        <end position="19"/>
    </location>
</feature>
<dbReference type="SUPFAM" id="SSF54373">
    <property type="entry name" value="FAD-linked reductases, C-terminal domain"/>
    <property type="match status" value="1"/>
</dbReference>
<evidence type="ECO:0000313" key="8">
    <source>
        <dbReference type="EMBL" id="GMI26483.1"/>
    </source>
</evidence>
<keyword evidence="4" id="KW-0274">FAD</keyword>
<dbReference type="Pfam" id="PF01266">
    <property type="entry name" value="DAO"/>
    <property type="match status" value="1"/>
</dbReference>
<evidence type="ECO:0000256" key="1">
    <source>
        <dbReference type="ARBA" id="ARBA00001974"/>
    </source>
</evidence>
<keyword evidence="6" id="KW-0732">Signal</keyword>
<evidence type="ECO:0000259" key="7">
    <source>
        <dbReference type="Pfam" id="PF01266"/>
    </source>
</evidence>
<proteinExistence type="inferred from homology"/>
<keyword evidence="5" id="KW-0560">Oxidoreductase</keyword>
<comment type="caution">
    <text evidence="8">The sequence shown here is derived from an EMBL/GenBank/DDBJ whole genome shotgun (WGS) entry which is preliminary data.</text>
</comment>
<feature type="domain" description="FAD dependent oxidoreductase" evidence="7">
    <location>
        <begin position="7"/>
        <end position="356"/>
    </location>
</feature>
<dbReference type="Gene3D" id="3.30.9.10">
    <property type="entry name" value="D-Amino Acid Oxidase, subunit A, domain 2"/>
    <property type="match status" value="1"/>
</dbReference>
<evidence type="ECO:0000256" key="2">
    <source>
        <dbReference type="ARBA" id="ARBA00006730"/>
    </source>
</evidence>
<evidence type="ECO:0000256" key="5">
    <source>
        <dbReference type="ARBA" id="ARBA00023002"/>
    </source>
</evidence>
<accession>A0ABQ6MHN3</accession>
<dbReference type="InterPro" id="IPR023209">
    <property type="entry name" value="DAO"/>
</dbReference>
<evidence type="ECO:0000256" key="4">
    <source>
        <dbReference type="ARBA" id="ARBA00022827"/>
    </source>
</evidence>
<reference evidence="8 9" key="1">
    <citation type="journal article" date="2023" name="Commun. Biol.">
        <title>Genome analysis of Parmales, the sister group of diatoms, reveals the evolutionary specialization of diatoms from phago-mixotrophs to photoautotrophs.</title>
        <authorList>
            <person name="Ban H."/>
            <person name="Sato S."/>
            <person name="Yoshikawa S."/>
            <person name="Yamada K."/>
            <person name="Nakamura Y."/>
            <person name="Ichinomiya M."/>
            <person name="Sato N."/>
            <person name="Blanc-Mathieu R."/>
            <person name="Endo H."/>
            <person name="Kuwata A."/>
            <person name="Ogata H."/>
        </authorList>
    </citation>
    <scope>NUCLEOTIDE SEQUENCE [LARGE SCALE GENOMIC DNA]</scope>
</reference>
<comment type="similarity">
    <text evidence="2">Belongs to the DAMOX/DASOX family.</text>
</comment>
<dbReference type="EMBL" id="BRYB01004153">
    <property type="protein sequence ID" value="GMI26483.1"/>
    <property type="molecule type" value="Genomic_DNA"/>
</dbReference>
<dbReference type="PANTHER" id="PTHR11530">
    <property type="entry name" value="D-AMINO ACID OXIDASE"/>
    <property type="match status" value="1"/>
</dbReference>
<evidence type="ECO:0000313" key="9">
    <source>
        <dbReference type="Proteomes" id="UP001165060"/>
    </source>
</evidence>
<dbReference type="InterPro" id="IPR006076">
    <property type="entry name" value="FAD-dep_OxRdtase"/>
</dbReference>
<name>A0ABQ6MHN3_9STRA</name>
<dbReference type="SUPFAM" id="SSF51971">
    <property type="entry name" value="Nucleotide-binding domain"/>
    <property type="match status" value="1"/>
</dbReference>
<feature type="chain" id="PRO_5047051939" description="FAD dependent oxidoreductase domain-containing protein" evidence="6">
    <location>
        <begin position="20"/>
        <end position="361"/>
    </location>
</feature>
<keyword evidence="9" id="KW-1185">Reference proteome</keyword>
<protein>
    <recommendedName>
        <fullName evidence="7">FAD dependent oxidoreductase domain-containing protein</fullName>
    </recommendedName>
</protein>
<sequence>MPPPPTLVLGSGVIGLRTALLLSRAGARVSVRSAGPSASGASPGAGGLWMPHACADPRVSRWAKRTLADYLRMHAAGDGAVEMVPAVALLDAPAVRPTGDTNTYNQPAGGDTPAWAADPALNFQSFSTPQLRWQAQVTGAHVPAVAGEYGNAWAWRGPVVDAPRNLGDMEREIVERGGRIDKESAFESADEARAAAVRDGCGGVVNCLGGAGGLLTGDGEVKLARGVLKIYKRPEGFNTAVLVDQPPLATPERPIYCIPRGDVVLVGGTHLEGDMEEGVREEEHAFLREHAKMLLPGGGEGFEEIGDWVGWRPVREGGVKLGLNEELSRGVRWVDNYGHGGSGWTIATGCAEDARDLILAE</sequence>
<organism evidence="8 9">
    <name type="scientific">Tetraparma gracilis</name>
    <dbReference type="NCBI Taxonomy" id="2962635"/>
    <lineage>
        <taxon>Eukaryota</taxon>
        <taxon>Sar</taxon>
        <taxon>Stramenopiles</taxon>
        <taxon>Ochrophyta</taxon>
        <taxon>Bolidophyceae</taxon>
        <taxon>Parmales</taxon>
        <taxon>Triparmaceae</taxon>
        <taxon>Tetraparma</taxon>
    </lineage>
</organism>
<dbReference type="Proteomes" id="UP001165060">
    <property type="component" value="Unassembled WGS sequence"/>
</dbReference>
<dbReference type="PANTHER" id="PTHR11530:SF11">
    <property type="entry name" value="D-ASPARTATE OXIDASE"/>
    <property type="match status" value="1"/>
</dbReference>
<gene>
    <name evidence="8" type="ORF">TeGR_g2210</name>
</gene>
<evidence type="ECO:0000256" key="3">
    <source>
        <dbReference type="ARBA" id="ARBA00022630"/>
    </source>
</evidence>
<evidence type="ECO:0000256" key="6">
    <source>
        <dbReference type="SAM" id="SignalP"/>
    </source>
</evidence>